<dbReference type="InParanoid" id="A0A6J0PRM2"/>
<proteinExistence type="predicted"/>
<feature type="region of interest" description="Disordered" evidence="1">
    <location>
        <begin position="22"/>
        <end position="46"/>
    </location>
</feature>
<evidence type="ECO:0000256" key="1">
    <source>
        <dbReference type="SAM" id="MobiDB-lite"/>
    </source>
</evidence>
<organism evidence="2 3">
    <name type="scientific">Elaeis guineensis var. tenera</name>
    <name type="common">Oil palm</name>
    <dbReference type="NCBI Taxonomy" id="51953"/>
    <lineage>
        <taxon>Eukaryota</taxon>
        <taxon>Viridiplantae</taxon>
        <taxon>Streptophyta</taxon>
        <taxon>Embryophyta</taxon>
        <taxon>Tracheophyta</taxon>
        <taxon>Spermatophyta</taxon>
        <taxon>Magnoliopsida</taxon>
        <taxon>Liliopsida</taxon>
        <taxon>Arecaceae</taxon>
        <taxon>Arecoideae</taxon>
        <taxon>Cocoseae</taxon>
        <taxon>Elaeidinae</taxon>
        <taxon>Elaeis</taxon>
    </lineage>
</organism>
<evidence type="ECO:0000313" key="2">
    <source>
        <dbReference type="Proteomes" id="UP000504607"/>
    </source>
</evidence>
<sequence length="146" mass="15879">MAVGLANLGRWRMRVQSRKVLHGGISPDAGNDNDGKGHSEVEEEPAVVEKMTKKVTQFLTFPSLRPLTYTPPPTTSPPSCFASLFLGPSVVIGGLIDSVTAIVEPALRHANVLFFKLGYNIQIVVDKGKLEEAPVQQFRRKVAKAV</sequence>
<dbReference type="RefSeq" id="XP_019710661.1">
    <property type="nucleotide sequence ID" value="XM_019855102.1"/>
</dbReference>
<evidence type="ECO:0000313" key="3">
    <source>
        <dbReference type="RefSeq" id="XP_019710661.1"/>
    </source>
</evidence>
<dbReference type="Proteomes" id="UP000504607">
    <property type="component" value="Chromosome 15"/>
</dbReference>
<accession>A0A6J0PRM2</accession>
<reference evidence="3" key="1">
    <citation type="submission" date="2025-08" db="UniProtKB">
        <authorList>
            <consortium name="RefSeq"/>
        </authorList>
    </citation>
    <scope>IDENTIFICATION</scope>
</reference>
<protein>
    <submittedName>
        <fullName evidence="3">Uncharacterized protein LOC109506657</fullName>
    </submittedName>
</protein>
<gene>
    <name evidence="3" type="primary">LOC109506657</name>
</gene>
<dbReference type="AlphaFoldDB" id="A0A6J0PRM2"/>
<name>A0A6J0PRM2_ELAGV</name>
<dbReference type="OrthoDB" id="785538at2759"/>
<keyword evidence="2" id="KW-1185">Reference proteome</keyword>